<keyword evidence="2" id="KW-1185">Reference proteome</keyword>
<evidence type="ECO:0000313" key="1">
    <source>
        <dbReference type="EMBL" id="MFC4490801.1"/>
    </source>
</evidence>
<comment type="caution">
    <text evidence="1">The sequence shown here is derived from an EMBL/GenBank/DDBJ whole genome shotgun (WGS) entry which is preliminary data.</text>
</comment>
<name>A0ABV8ZVL5_9NEIS</name>
<dbReference type="EMBL" id="JBHSEK010000009">
    <property type="protein sequence ID" value="MFC4490801.1"/>
    <property type="molecule type" value="Genomic_DNA"/>
</dbReference>
<accession>A0ABV8ZVL5</accession>
<evidence type="ECO:0000313" key="2">
    <source>
        <dbReference type="Proteomes" id="UP001595999"/>
    </source>
</evidence>
<gene>
    <name evidence="1" type="ORF">ACFO0R_14390</name>
</gene>
<evidence type="ECO:0008006" key="3">
    <source>
        <dbReference type="Google" id="ProtNLM"/>
    </source>
</evidence>
<sequence length="128" mass="14870">MSEKKADFECYRTYAAVLKTVDSEFSRGASFGYDLGQQFAYAYDELERPCKLGSQFRRVAIYTALFKRVRIMSDGFAEYDPFALDVLNELKEIYQGVDEEFFETYQEEADGLREDVELIKNVFLTKLG</sequence>
<dbReference type="RefSeq" id="WP_231461048.1">
    <property type="nucleotide sequence ID" value="NZ_JAJOHW010000016.1"/>
</dbReference>
<proteinExistence type="predicted"/>
<organism evidence="1 2">
    <name type="scientific">Chromobacterium aquaticum</name>
    <dbReference type="NCBI Taxonomy" id="467180"/>
    <lineage>
        <taxon>Bacteria</taxon>
        <taxon>Pseudomonadati</taxon>
        <taxon>Pseudomonadota</taxon>
        <taxon>Betaproteobacteria</taxon>
        <taxon>Neisseriales</taxon>
        <taxon>Chromobacteriaceae</taxon>
        <taxon>Chromobacterium</taxon>
    </lineage>
</organism>
<protein>
    <recommendedName>
        <fullName evidence="3">DUF4375 domain-containing protein</fullName>
    </recommendedName>
</protein>
<reference evidence="2" key="1">
    <citation type="journal article" date="2019" name="Int. J. Syst. Evol. Microbiol.">
        <title>The Global Catalogue of Microorganisms (GCM) 10K type strain sequencing project: providing services to taxonomists for standard genome sequencing and annotation.</title>
        <authorList>
            <consortium name="The Broad Institute Genomics Platform"/>
            <consortium name="The Broad Institute Genome Sequencing Center for Infectious Disease"/>
            <person name="Wu L."/>
            <person name="Ma J."/>
        </authorList>
    </citation>
    <scope>NUCLEOTIDE SEQUENCE [LARGE SCALE GENOMIC DNA]</scope>
    <source>
        <strain evidence="2">CGMCC 4.7608</strain>
    </source>
</reference>
<dbReference type="Proteomes" id="UP001595999">
    <property type="component" value="Unassembled WGS sequence"/>
</dbReference>